<dbReference type="AlphaFoldDB" id="A0A2T0SY55"/>
<name>A0A2T0SY55_9BACT</name>
<reference evidence="1 2" key="1">
    <citation type="submission" date="2018-03" db="EMBL/GenBank/DDBJ databases">
        <title>Genomic Encyclopedia of Archaeal and Bacterial Type Strains, Phase II (KMG-II): from individual species to whole genera.</title>
        <authorList>
            <person name="Goeker M."/>
        </authorList>
    </citation>
    <scope>NUCLEOTIDE SEQUENCE [LARGE SCALE GENOMIC DNA]</scope>
    <source>
        <strain evidence="1 2">DSM 28354</strain>
    </source>
</reference>
<evidence type="ECO:0008006" key="3">
    <source>
        <dbReference type="Google" id="ProtNLM"/>
    </source>
</evidence>
<protein>
    <recommendedName>
        <fullName evidence="3">Outer membrane protein with beta-barrel domain</fullName>
    </recommendedName>
</protein>
<evidence type="ECO:0000313" key="2">
    <source>
        <dbReference type="Proteomes" id="UP000238375"/>
    </source>
</evidence>
<comment type="caution">
    <text evidence="1">The sequence shown here is derived from an EMBL/GenBank/DDBJ whole genome shotgun (WGS) entry which is preliminary data.</text>
</comment>
<dbReference type="RefSeq" id="WP_106138085.1">
    <property type="nucleotide sequence ID" value="NZ_PVTE01000009.1"/>
</dbReference>
<accession>A0A2T0SY55</accession>
<dbReference type="Gene3D" id="2.40.160.20">
    <property type="match status" value="1"/>
</dbReference>
<dbReference type="OrthoDB" id="947825at2"/>
<dbReference type="SUPFAM" id="SSF56925">
    <property type="entry name" value="OMPA-like"/>
    <property type="match status" value="1"/>
</dbReference>
<evidence type="ECO:0000313" key="1">
    <source>
        <dbReference type="EMBL" id="PRY38352.1"/>
    </source>
</evidence>
<gene>
    <name evidence="1" type="ORF">CLV58_10979</name>
</gene>
<keyword evidence="2" id="KW-1185">Reference proteome</keyword>
<sequence>MKTVFGIVVMYGCVLLSAYGGFAQGKFSLSISGAPTYSYSKTKQSVLIPDIGKGGFIPLDLASRSTGRGYTIGLLGRYALQPKWSVSTGIWMSYNQTDVPTFETSMPVDHSPFGRTRSRHYQVPILVNFQSSARRLSPYFSVGTLFSFRSPTYLNIGNDQEIRLETDKHRVTVVPTVGVGAIYRMSNHLSLSVQPTFNYYLPQGTYSSYFSGRASLQTQLFYTF</sequence>
<dbReference type="InterPro" id="IPR011250">
    <property type="entry name" value="OMP/PagP_B-barrel"/>
</dbReference>
<proteinExistence type="predicted"/>
<dbReference type="EMBL" id="PVTE01000009">
    <property type="protein sequence ID" value="PRY38352.1"/>
    <property type="molecule type" value="Genomic_DNA"/>
</dbReference>
<dbReference type="Proteomes" id="UP000238375">
    <property type="component" value="Unassembled WGS sequence"/>
</dbReference>
<organism evidence="1 2">
    <name type="scientific">Spirosoma oryzae</name>
    <dbReference type="NCBI Taxonomy" id="1469603"/>
    <lineage>
        <taxon>Bacteria</taxon>
        <taxon>Pseudomonadati</taxon>
        <taxon>Bacteroidota</taxon>
        <taxon>Cytophagia</taxon>
        <taxon>Cytophagales</taxon>
        <taxon>Cytophagaceae</taxon>
        <taxon>Spirosoma</taxon>
    </lineage>
</organism>